<dbReference type="RefSeq" id="WP_201923426.1">
    <property type="nucleotide sequence ID" value="NZ_JAERQG010000004.1"/>
</dbReference>
<evidence type="ECO:0000313" key="2">
    <source>
        <dbReference type="EMBL" id="MBL0766653.1"/>
    </source>
</evidence>
<keyword evidence="3" id="KW-1185">Reference proteome</keyword>
<dbReference type="Proteomes" id="UP000642920">
    <property type="component" value="Unassembled WGS sequence"/>
</dbReference>
<keyword evidence="1" id="KW-0732">Signal</keyword>
<feature type="signal peptide" evidence="1">
    <location>
        <begin position="1"/>
        <end position="21"/>
    </location>
</feature>
<evidence type="ECO:0000256" key="1">
    <source>
        <dbReference type="SAM" id="SignalP"/>
    </source>
</evidence>
<proteinExistence type="predicted"/>
<reference evidence="2" key="1">
    <citation type="submission" date="2021-01" db="EMBL/GenBank/DDBJ databases">
        <title>Marivirga sp. nov., isolated from intertidal surface sediments.</title>
        <authorList>
            <person name="Zhang M."/>
        </authorList>
    </citation>
    <scope>NUCLEOTIDE SEQUENCE</scope>
    <source>
        <strain evidence="2">SM1354</strain>
    </source>
</reference>
<organism evidence="2 3">
    <name type="scientific">Marivirga atlantica</name>
    <dbReference type="NCBI Taxonomy" id="1548457"/>
    <lineage>
        <taxon>Bacteria</taxon>
        <taxon>Pseudomonadati</taxon>
        <taxon>Bacteroidota</taxon>
        <taxon>Cytophagia</taxon>
        <taxon>Cytophagales</taxon>
        <taxon>Marivirgaceae</taxon>
        <taxon>Marivirga</taxon>
    </lineage>
</organism>
<gene>
    <name evidence="2" type="ORF">JKP34_15405</name>
</gene>
<comment type="caution">
    <text evidence="2">The sequence shown here is derived from an EMBL/GenBank/DDBJ whole genome shotgun (WGS) entry which is preliminary data.</text>
</comment>
<evidence type="ECO:0000313" key="3">
    <source>
        <dbReference type="Proteomes" id="UP000642920"/>
    </source>
</evidence>
<dbReference type="PROSITE" id="PS51257">
    <property type="entry name" value="PROKAR_LIPOPROTEIN"/>
    <property type="match status" value="1"/>
</dbReference>
<feature type="chain" id="PRO_5037703524" description="Lipocalin-like domain-containing protein" evidence="1">
    <location>
        <begin position="22"/>
        <end position="126"/>
    </location>
</feature>
<dbReference type="AlphaFoldDB" id="A0A937DI60"/>
<protein>
    <recommendedName>
        <fullName evidence="4">Lipocalin-like domain-containing protein</fullName>
    </recommendedName>
</protein>
<dbReference type="EMBL" id="JAERQG010000004">
    <property type="protein sequence ID" value="MBL0766653.1"/>
    <property type="molecule type" value="Genomic_DNA"/>
</dbReference>
<name>A0A937DI60_9BACT</name>
<accession>A0A937DI60</accession>
<sequence>MKKYLSVIFVMFLLASCMDDADEVISSKLKLEGAYFEHTYDNCSNDGNLEFSCTQWVKFHENNKAEVLIGGNDIVWQATYSISDKEVYLIYENESLNEDADGFRIANADTLVRFVYDEVWVRKEMN</sequence>
<evidence type="ECO:0008006" key="4">
    <source>
        <dbReference type="Google" id="ProtNLM"/>
    </source>
</evidence>